<evidence type="ECO:0000313" key="2">
    <source>
        <dbReference type="EMBL" id="SEQ27398.1"/>
    </source>
</evidence>
<accession>A0A1H9EQW7</accession>
<feature type="signal peptide" evidence="1">
    <location>
        <begin position="1"/>
        <end position="30"/>
    </location>
</feature>
<proteinExistence type="predicted"/>
<feature type="chain" id="PRO_5011599937" evidence="1">
    <location>
        <begin position="31"/>
        <end position="178"/>
    </location>
</feature>
<gene>
    <name evidence="2" type="ORF">SAMN04488000_102375</name>
</gene>
<sequence length="178" mass="18143">MNFARRLFAFVTGVAAAAVLVVALPGSASAGPCPSATALSIINQGRTSFWNYHESGVADNATALKNINQAASGLAAQRSSYGTAPGGSVCLANSMLNGLYYVGSAYRLTLSEIAGGSHSAGSKHYQGVAFDVASINGSSVSSSNPYYQGVMQSCRNNGAVLVLGPGDAGHATHLHCQW</sequence>
<organism evidence="2 3">
    <name type="scientific">Lentzea albida</name>
    <dbReference type="NCBI Taxonomy" id="65499"/>
    <lineage>
        <taxon>Bacteria</taxon>
        <taxon>Bacillati</taxon>
        <taxon>Actinomycetota</taxon>
        <taxon>Actinomycetes</taxon>
        <taxon>Pseudonocardiales</taxon>
        <taxon>Pseudonocardiaceae</taxon>
        <taxon>Lentzea</taxon>
    </lineage>
</organism>
<dbReference type="RefSeq" id="WP_143091472.1">
    <property type="nucleotide sequence ID" value="NZ_FOFV01000002.1"/>
</dbReference>
<dbReference type="STRING" id="65499.SAMN04488000_102375"/>
<dbReference type="Proteomes" id="UP000199503">
    <property type="component" value="Unassembled WGS sequence"/>
</dbReference>
<evidence type="ECO:0000313" key="3">
    <source>
        <dbReference type="Proteomes" id="UP000199503"/>
    </source>
</evidence>
<name>A0A1H9EQW7_9PSEU</name>
<keyword evidence="1" id="KW-0732">Signal</keyword>
<dbReference type="OrthoDB" id="5620138at2"/>
<evidence type="ECO:0000256" key="1">
    <source>
        <dbReference type="SAM" id="SignalP"/>
    </source>
</evidence>
<protein>
    <submittedName>
        <fullName evidence="2">Uncharacterized protein</fullName>
    </submittedName>
</protein>
<dbReference type="EMBL" id="FOFV01000002">
    <property type="protein sequence ID" value="SEQ27398.1"/>
    <property type="molecule type" value="Genomic_DNA"/>
</dbReference>
<dbReference type="AlphaFoldDB" id="A0A1H9EQW7"/>
<keyword evidence="3" id="KW-1185">Reference proteome</keyword>
<reference evidence="3" key="1">
    <citation type="submission" date="2016-10" db="EMBL/GenBank/DDBJ databases">
        <authorList>
            <person name="Varghese N."/>
            <person name="Submissions S."/>
        </authorList>
    </citation>
    <scope>NUCLEOTIDE SEQUENCE [LARGE SCALE GENOMIC DNA]</scope>
    <source>
        <strain evidence="3">DSM 44437</strain>
    </source>
</reference>